<evidence type="ECO:0000313" key="1">
    <source>
        <dbReference type="EMBL" id="CAB4975214.1"/>
    </source>
</evidence>
<reference evidence="1" key="1">
    <citation type="submission" date="2020-05" db="EMBL/GenBank/DDBJ databases">
        <authorList>
            <person name="Chiriac C."/>
            <person name="Salcher M."/>
            <person name="Ghai R."/>
            <person name="Kavagutti S V."/>
        </authorList>
    </citation>
    <scope>NUCLEOTIDE SEQUENCE</scope>
</reference>
<dbReference type="AlphaFoldDB" id="A0A6J7MC45"/>
<accession>A0A6J7MC45</accession>
<protein>
    <submittedName>
        <fullName evidence="1">Unannotated protein</fullName>
    </submittedName>
</protein>
<sequence length="160" mass="16110">MTATPWGGVISPSVRLSISAKANESPADGPPMAAVSKSTANGRSTVLVSRAVNPIKVRVSSSGLATNSTSTSWLFVPPSEVSDKIVSVAISPGAALANAVVNFETTSMTIGPSPTSIDSMTSPTCKTLHARFFGLSVGHSVGSKPATCAGPSVKVASKPK</sequence>
<proteinExistence type="predicted"/>
<gene>
    <name evidence="1" type="ORF">UFOPK3889_00866</name>
</gene>
<organism evidence="1">
    <name type="scientific">freshwater metagenome</name>
    <dbReference type="NCBI Taxonomy" id="449393"/>
    <lineage>
        <taxon>unclassified sequences</taxon>
        <taxon>metagenomes</taxon>
        <taxon>ecological metagenomes</taxon>
    </lineage>
</organism>
<name>A0A6J7MC45_9ZZZZ</name>
<dbReference type="EMBL" id="CAFBNZ010000172">
    <property type="protein sequence ID" value="CAB4975214.1"/>
    <property type="molecule type" value="Genomic_DNA"/>
</dbReference>